<dbReference type="GO" id="GO:0042054">
    <property type="term" value="F:histone methyltransferase activity"/>
    <property type="evidence" value="ECO:0007669"/>
    <property type="project" value="InterPro"/>
</dbReference>
<dbReference type="InterPro" id="IPR046341">
    <property type="entry name" value="SET_dom_sf"/>
</dbReference>
<feature type="domain" description="Pre-SET" evidence="10">
    <location>
        <begin position="1339"/>
        <end position="1415"/>
    </location>
</feature>
<feature type="domain" description="SET" evidence="9">
    <location>
        <begin position="1418"/>
        <end position="1548"/>
    </location>
</feature>
<reference evidence="12" key="1">
    <citation type="submission" date="2022-03" db="EMBL/GenBank/DDBJ databases">
        <title>A functionally conserved STORR gene fusion in Papaver species that diverged 16.8 million years ago.</title>
        <authorList>
            <person name="Catania T."/>
        </authorList>
    </citation>
    <scope>NUCLEOTIDE SEQUENCE</scope>
    <source>
        <strain evidence="12">S-191538</strain>
    </source>
</reference>
<evidence type="ECO:0000256" key="4">
    <source>
        <dbReference type="ARBA" id="ARBA00022679"/>
    </source>
</evidence>
<sequence>MEILACPNVQYNGESNGPQMSTGTNFMCNGESIEHAKQVQPSDVTHKVDDIVQKEGYRPSEDQGVLNEIPKSEGICAETSNYMNTAEEQESMCNLNAEKQPRESCTEADVPLNVENFGGKLPSSTRDGESHLQEAQLLDQDETPAKHVGESCTEADVPLNVENFGGKLPSSTRDGGSHLQEAQLLDQDETPAKHVGESCTEADVPLNVENIGGKLPSSTRDGESHLKEAQWLDQEETVALWVKWRGKWQAGIRCARADCPLSTLKARPTHDRKQYFVVFFPQTRNYSWADTLLVRPIQEFPEPIAHKSHSRGVAKVKDLSLPRRFIIQKLAISMVNVSDQLHNEAVIESAREVAAWKAFALEASGCKIYSDLGRMLLKLQTMVLPQYVDPNWLQNSFNLWVERCHNAQSAESVETLKEELVNSVTWDKIEVLWNAPTQPELGPEWKTWKQEAMKWFSLSNPTASEKRKEQPQCDNSMSMDHQITNKRPKLEVRRAEVPTSQMEASTSHDIVPQNNLIEIDSGFFNSGALGSALLSDRSSDMMVAETSAQSVGPAIIPDGWDKIVVEVENPGLVKTAEVAEPLNYMNPLDPGNKYRQCMAFIEAKGRQCVRWANEDSVYCCVHLTTRSVGKTANSEQAHPSDTPMCEGTTTHGTKCKHRSRFGSPFCKKHGLQENQLLTDMENQSNSPESTLKRKHTEMSAETVSGKEMVLWGEGQNSVPENSISLMEGETFDGRTNSVGISGYPQCIGLYNEHNNAPCPERAKLHTLYCEKHLPSWLKRARNGKSRIISKEIFADLLRACSSQNQKLQFHQACELLYVFVKTILHRRNPVSKESQLQWILSEASKDIGVGEWLIRLVSREREKINAFWSFDVNKDNAVTSSGIEQSALVAVVPQSDKNNQNSVKCKICAEEFSDAQVLGTHWMENHKKEAKWLFRGYVCAVCMSSFTNKKVLETHVREQHEKQSLEHCIRFQCLPCGTHFMSPQQLWSHVLTLHCNDFKLPSTTDQQHNISVTPQQLQLGKGGRLGGSEVAGKRFSCKVCGLKFDLLPDLGRHHQAAHMVLEVTNNTSSKRGNHPSKLKSSRPNHTGFTKDLGADSFRIRKPFQASSSGSTGGVRVQTQVAEEVGLGRLAEFQCSSVAKNLFSEIQKTKPRPSNLDILSIARTTCCKQSLVAALEEKFGVLPERLYLKAAKLCSELNIQVEWHQEGYICPKGCVMNSKPCNSSPLSPLSSDFKEIQSVKMDDPINEDEWDMDESHCVLESRHIKLKPMSILLLEDVSFGQETMPVSCVVDDNLLACLNAASEVSNGKTTGSSSPWEGFTYVKERLLDPSLGIDSQSSQLGCSCPHSTCSADACDHVYLFDNDYETAEDINGQPMHDRFPYDEDGRIILKEIYPVYECNSMCGCDKSCRNRVLQNGVKVKLEVFKTEKKGWALRAGEAIPRGTFVCEYIGEVLNDQDARKRYHKESCSYLYHISSHIDSMSELVEGGTVSHVIDATRYGNVSRFINHSCSPNLITYQVLVDNMDSQLAHIGLYASRDIDKNEELAYDYRRELLAEEKAHPCYCGATNCRGRIY</sequence>
<evidence type="ECO:0000256" key="2">
    <source>
        <dbReference type="ARBA" id="ARBA00022454"/>
    </source>
</evidence>
<feature type="domain" description="C2H2-type" evidence="8">
    <location>
        <begin position="1035"/>
        <end position="1058"/>
    </location>
</feature>
<keyword evidence="6" id="KW-0863">Zinc-finger</keyword>
<feature type="compositionally biased region" description="Basic residues" evidence="7">
    <location>
        <begin position="1071"/>
        <end position="1082"/>
    </location>
</feature>
<evidence type="ECO:0000259" key="11">
    <source>
        <dbReference type="PROSITE" id="PS50868"/>
    </source>
</evidence>
<dbReference type="SMART" id="SM00508">
    <property type="entry name" value="PostSET"/>
    <property type="match status" value="1"/>
</dbReference>
<dbReference type="GO" id="GO:0032259">
    <property type="term" value="P:methylation"/>
    <property type="evidence" value="ECO:0007669"/>
    <property type="project" value="UniProtKB-KW"/>
</dbReference>
<proteinExistence type="predicted"/>
<dbReference type="Proteomes" id="UP001177140">
    <property type="component" value="Unassembled WGS sequence"/>
</dbReference>
<comment type="subcellular location">
    <subcellularLocation>
        <location evidence="1">Chromosome</location>
    </subcellularLocation>
</comment>
<evidence type="ECO:0000259" key="8">
    <source>
        <dbReference type="PROSITE" id="PS50157"/>
    </source>
</evidence>
<keyword evidence="13" id="KW-1185">Reference proteome</keyword>
<dbReference type="SMART" id="SM00468">
    <property type="entry name" value="PreSET"/>
    <property type="match status" value="1"/>
</dbReference>
<feature type="region of interest" description="Disordered" evidence="7">
    <location>
        <begin position="680"/>
        <end position="699"/>
    </location>
</feature>
<dbReference type="GO" id="GO:0005634">
    <property type="term" value="C:nucleus"/>
    <property type="evidence" value="ECO:0007669"/>
    <property type="project" value="InterPro"/>
</dbReference>
<comment type="caution">
    <text evidence="12">The sequence shown here is derived from an EMBL/GenBank/DDBJ whole genome shotgun (WGS) entry which is preliminary data.</text>
</comment>
<keyword evidence="3" id="KW-0489">Methyltransferase</keyword>
<evidence type="ECO:0000256" key="6">
    <source>
        <dbReference type="PROSITE-ProRule" id="PRU00042"/>
    </source>
</evidence>
<dbReference type="InterPro" id="IPR003616">
    <property type="entry name" value="Post-SET_dom"/>
</dbReference>
<dbReference type="Gene3D" id="2.170.270.10">
    <property type="entry name" value="SET domain"/>
    <property type="match status" value="1"/>
</dbReference>
<protein>
    <recommendedName>
        <fullName evidence="14">Histone-lysine N-methyltransferase SUVR5</fullName>
    </recommendedName>
</protein>
<feature type="region of interest" description="Disordered" evidence="7">
    <location>
        <begin position="1066"/>
        <end position="1091"/>
    </location>
</feature>
<keyword evidence="4" id="KW-0808">Transferase</keyword>
<dbReference type="PROSITE" id="PS50280">
    <property type="entry name" value="SET"/>
    <property type="match status" value="1"/>
</dbReference>
<keyword evidence="6" id="KW-0862">Zinc</keyword>
<dbReference type="EMBL" id="JAJJMA010333167">
    <property type="protein sequence ID" value="MCL7050917.1"/>
    <property type="molecule type" value="Genomic_DNA"/>
</dbReference>
<dbReference type="SMART" id="SM00355">
    <property type="entry name" value="ZnF_C2H2"/>
    <property type="match status" value="4"/>
</dbReference>
<keyword evidence="5" id="KW-0949">S-adenosyl-L-methionine</keyword>
<evidence type="ECO:0000256" key="1">
    <source>
        <dbReference type="ARBA" id="ARBA00004286"/>
    </source>
</evidence>
<evidence type="ECO:0000259" key="10">
    <source>
        <dbReference type="PROSITE" id="PS50867"/>
    </source>
</evidence>
<evidence type="ECO:0000256" key="3">
    <source>
        <dbReference type="ARBA" id="ARBA00022603"/>
    </source>
</evidence>
<dbReference type="SUPFAM" id="SSF82199">
    <property type="entry name" value="SET domain"/>
    <property type="match status" value="1"/>
</dbReference>
<name>A0AA41W0I7_PAPNU</name>
<dbReference type="InterPro" id="IPR007728">
    <property type="entry name" value="Pre-SET_dom"/>
</dbReference>
<dbReference type="PROSITE" id="PS50868">
    <property type="entry name" value="POST_SET"/>
    <property type="match status" value="1"/>
</dbReference>
<feature type="region of interest" description="Disordered" evidence="7">
    <location>
        <begin position="632"/>
        <end position="653"/>
    </location>
</feature>
<gene>
    <name evidence="12" type="ORF">MKW94_000167</name>
</gene>
<evidence type="ECO:0000313" key="13">
    <source>
        <dbReference type="Proteomes" id="UP001177140"/>
    </source>
</evidence>
<dbReference type="SMART" id="SM00317">
    <property type="entry name" value="SET"/>
    <property type="match status" value="1"/>
</dbReference>
<dbReference type="GO" id="GO:0008270">
    <property type="term" value="F:zinc ion binding"/>
    <property type="evidence" value="ECO:0007669"/>
    <property type="project" value="UniProtKB-KW"/>
</dbReference>
<dbReference type="GO" id="GO:0005694">
    <property type="term" value="C:chromosome"/>
    <property type="evidence" value="ECO:0007669"/>
    <property type="project" value="UniProtKB-SubCell"/>
</dbReference>
<evidence type="ECO:0008006" key="14">
    <source>
        <dbReference type="Google" id="ProtNLM"/>
    </source>
</evidence>
<dbReference type="InterPro" id="IPR001214">
    <property type="entry name" value="SET_dom"/>
</dbReference>
<evidence type="ECO:0000313" key="12">
    <source>
        <dbReference type="EMBL" id="MCL7050917.1"/>
    </source>
</evidence>
<evidence type="ECO:0000259" key="9">
    <source>
        <dbReference type="PROSITE" id="PS50280"/>
    </source>
</evidence>
<feature type="domain" description="Post-SET" evidence="11">
    <location>
        <begin position="1556"/>
        <end position="1572"/>
    </location>
</feature>
<feature type="domain" description="C2H2-type" evidence="8">
    <location>
        <begin position="971"/>
        <end position="999"/>
    </location>
</feature>
<feature type="region of interest" description="Disordered" evidence="7">
    <location>
        <begin position="460"/>
        <end position="479"/>
    </location>
</feature>
<keyword evidence="2" id="KW-0158">Chromosome</keyword>
<dbReference type="Gene3D" id="3.30.160.60">
    <property type="entry name" value="Classic Zinc Finger"/>
    <property type="match status" value="2"/>
</dbReference>
<feature type="compositionally biased region" description="Polar residues" evidence="7">
    <location>
        <begin position="680"/>
        <end position="689"/>
    </location>
</feature>
<organism evidence="12 13">
    <name type="scientific">Papaver nudicaule</name>
    <name type="common">Iceland poppy</name>
    <dbReference type="NCBI Taxonomy" id="74823"/>
    <lineage>
        <taxon>Eukaryota</taxon>
        <taxon>Viridiplantae</taxon>
        <taxon>Streptophyta</taxon>
        <taxon>Embryophyta</taxon>
        <taxon>Tracheophyta</taxon>
        <taxon>Spermatophyta</taxon>
        <taxon>Magnoliopsida</taxon>
        <taxon>Ranunculales</taxon>
        <taxon>Papaveraceae</taxon>
        <taxon>Papaveroideae</taxon>
        <taxon>Papaver</taxon>
    </lineage>
</organism>
<dbReference type="PANTHER" id="PTHR47325:SF1">
    <property type="entry name" value="HISTONE-LYSINE N-METHYLTRANSFERASE SUVR5"/>
    <property type="match status" value="1"/>
</dbReference>
<evidence type="ECO:0000256" key="7">
    <source>
        <dbReference type="SAM" id="MobiDB-lite"/>
    </source>
</evidence>
<dbReference type="InterPro" id="IPR040689">
    <property type="entry name" value="SUVR5_Znf-C2H2_3rpt"/>
</dbReference>
<dbReference type="Pfam" id="PF05033">
    <property type="entry name" value="Pre-SET"/>
    <property type="match status" value="1"/>
</dbReference>
<dbReference type="Pfam" id="PF18868">
    <property type="entry name" value="zf-C2H2_3rep"/>
    <property type="match status" value="1"/>
</dbReference>
<evidence type="ECO:0000256" key="5">
    <source>
        <dbReference type="ARBA" id="ARBA00022691"/>
    </source>
</evidence>
<dbReference type="PANTHER" id="PTHR47325">
    <property type="entry name" value="HISTONE-LYSINE N-METHYLTRANSFERASE SUVR5"/>
    <property type="match status" value="1"/>
</dbReference>
<dbReference type="PROSITE" id="PS00028">
    <property type="entry name" value="ZINC_FINGER_C2H2_1"/>
    <property type="match status" value="4"/>
</dbReference>
<keyword evidence="6" id="KW-0479">Metal-binding</keyword>
<dbReference type="Pfam" id="PF00856">
    <property type="entry name" value="SET"/>
    <property type="match status" value="1"/>
</dbReference>
<dbReference type="PROSITE" id="PS50867">
    <property type="entry name" value="PRE_SET"/>
    <property type="match status" value="1"/>
</dbReference>
<dbReference type="InterPro" id="IPR013087">
    <property type="entry name" value="Znf_C2H2_type"/>
</dbReference>
<accession>A0AA41W0I7</accession>
<feature type="domain" description="C2H2-type" evidence="8">
    <location>
        <begin position="937"/>
        <end position="965"/>
    </location>
</feature>
<dbReference type="PROSITE" id="PS50157">
    <property type="entry name" value="ZINC_FINGER_C2H2_2"/>
    <property type="match status" value="3"/>
</dbReference>